<evidence type="ECO:0000313" key="4">
    <source>
        <dbReference type="EMBL" id="MBB5474488.1"/>
    </source>
</evidence>
<keyword evidence="1" id="KW-0175">Coiled coil</keyword>
<dbReference type="GO" id="GO:0055070">
    <property type="term" value="P:copper ion homeostasis"/>
    <property type="evidence" value="ECO:0007669"/>
    <property type="project" value="InterPro"/>
</dbReference>
<comment type="caution">
    <text evidence="3">The sequence shown here is derived from an EMBL/GenBank/DDBJ whole genome shotgun (WGS) entry which is preliminary data.</text>
</comment>
<dbReference type="Proteomes" id="UP000321723">
    <property type="component" value="Unassembled WGS sequence"/>
</dbReference>
<evidence type="ECO:0000256" key="2">
    <source>
        <dbReference type="SAM" id="MobiDB-lite"/>
    </source>
</evidence>
<reference evidence="4 6" key="2">
    <citation type="submission" date="2020-08" db="EMBL/GenBank/DDBJ databases">
        <title>Sequencing the genomes of 1000 actinobacteria strains.</title>
        <authorList>
            <person name="Klenk H.-P."/>
        </authorList>
    </citation>
    <scope>NUCLEOTIDE SEQUENCE [LARGE SCALE GENOMIC DNA]</scope>
    <source>
        <strain evidence="4 6">DSM 9581</strain>
    </source>
</reference>
<keyword evidence="4" id="KW-0449">Lipoprotein</keyword>
<proteinExistence type="predicted"/>
<feature type="coiled-coil region" evidence="1">
    <location>
        <begin position="34"/>
        <end position="61"/>
    </location>
</feature>
<dbReference type="AlphaFoldDB" id="A0A511FHT6"/>
<feature type="region of interest" description="Disordered" evidence="2">
    <location>
        <begin position="321"/>
        <end position="355"/>
    </location>
</feature>
<name>A0A511FHT6_9CELL</name>
<dbReference type="RefSeq" id="WP_146840807.1">
    <property type="nucleotide sequence ID" value="NZ_BJVQ01000113.1"/>
</dbReference>
<keyword evidence="5" id="KW-1185">Reference proteome</keyword>
<dbReference type="Pfam" id="PF11382">
    <property type="entry name" value="MctB"/>
    <property type="match status" value="1"/>
</dbReference>
<evidence type="ECO:0000313" key="3">
    <source>
        <dbReference type="EMBL" id="GEL48811.1"/>
    </source>
</evidence>
<dbReference type="EMBL" id="JACHDN010000001">
    <property type="protein sequence ID" value="MBB5474488.1"/>
    <property type="molecule type" value="Genomic_DNA"/>
</dbReference>
<feature type="compositionally biased region" description="Low complexity" evidence="2">
    <location>
        <begin position="321"/>
        <end position="331"/>
    </location>
</feature>
<protein>
    <submittedName>
        <fullName evidence="4">Outer membrane murein-binding lipoprotein Lpp</fullName>
    </submittedName>
</protein>
<sequence length="355" mass="35713">MIDFRYHLVSLISVFLALAVGIALGAGPLKETIGDTLTGQVDQLRAEKDALRTELDESAADVAAADAWIGAAGAELVEGTLSDRRVAVVSLGTVDGDARTAVEDQLTDAGASVSARVTLNEAWTSTDLRQFRSALVSSIAAYLDPQPADGASVDTSLAEALVQGLTGADAANPDQLSSSAATLLEFLTSGDDPLVAFEDTVSAPADAIVLVAPTVVPTAAGTEATPDADELQATLDAEIALARVAQDRSEGAVVVDGPLAEGTLVSAILADEDAAGDLTTVSDGDTTAGRVNVPLALNARIGGTNGHYGRGEDLTALPTTTVLPLPDRTPTATGDEVPADGTEGAGTEGDAGAEG</sequence>
<evidence type="ECO:0000313" key="6">
    <source>
        <dbReference type="Proteomes" id="UP000564629"/>
    </source>
</evidence>
<evidence type="ECO:0000256" key="1">
    <source>
        <dbReference type="SAM" id="Coils"/>
    </source>
</evidence>
<gene>
    <name evidence="3" type="ORF">CHO01_39270</name>
    <name evidence="4" type="ORF">HNR08_003224</name>
</gene>
<evidence type="ECO:0000313" key="5">
    <source>
        <dbReference type="Proteomes" id="UP000321723"/>
    </source>
</evidence>
<feature type="compositionally biased region" description="Gly residues" evidence="2">
    <location>
        <begin position="343"/>
        <end position="355"/>
    </location>
</feature>
<organism evidence="3 5">
    <name type="scientific">Cellulomonas hominis</name>
    <dbReference type="NCBI Taxonomy" id="156981"/>
    <lineage>
        <taxon>Bacteria</taxon>
        <taxon>Bacillati</taxon>
        <taxon>Actinomycetota</taxon>
        <taxon>Actinomycetes</taxon>
        <taxon>Micrococcales</taxon>
        <taxon>Cellulomonadaceae</taxon>
        <taxon>Cellulomonas</taxon>
    </lineage>
</organism>
<dbReference type="OrthoDB" id="4350157at2"/>
<dbReference type="Proteomes" id="UP000564629">
    <property type="component" value="Unassembled WGS sequence"/>
</dbReference>
<accession>A0A511FHT6</accession>
<dbReference type="InterPro" id="IPR021522">
    <property type="entry name" value="MctB"/>
</dbReference>
<reference evidence="3 5" key="1">
    <citation type="submission" date="2019-07" db="EMBL/GenBank/DDBJ databases">
        <title>Whole genome shotgun sequence of Cellulomonas hominis NBRC 16055.</title>
        <authorList>
            <person name="Hosoyama A."/>
            <person name="Uohara A."/>
            <person name="Ohji S."/>
            <person name="Ichikawa N."/>
        </authorList>
    </citation>
    <scope>NUCLEOTIDE SEQUENCE [LARGE SCALE GENOMIC DNA]</scope>
    <source>
        <strain evidence="3 5">NBRC 16055</strain>
    </source>
</reference>
<dbReference type="GO" id="GO:0016020">
    <property type="term" value="C:membrane"/>
    <property type="evidence" value="ECO:0007669"/>
    <property type="project" value="InterPro"/>
</dbReference>
<dbReference type="EMBL" id="BJVQ01000113">
    <property type="protein sequence ID" value="GEL48811.1"/>
    <property type="molecule type" value="Genomic_DNA"/>
</dbReference>